<evidence type="ECO:0000256" key="1">
    <source>
        <dbReference type="SAM" id="MobiDB-lite"/>
    </source>
</evidence>
<comment type="caution">
    <text evidence="2">The sequence shown here is derived from an EMBL/GenBank/DDBJ whole genome shotgun (WGS) entry which is preliminary data.</text>
</comment>
<protein>
    <submittedName>
        <fullName evidence="2">Uncharacterized protein</fullName>
    </submittedName>
</protein>
<evidence type="ECO:0000313" key="3">
    <source>
        <dbReference type="Proteomes" id="UP000033647"/>
    </source>
</evidence>
<keyword evidence="3" id="KW-1185">Reference proteome</keyword>
<dbReference type="Proteomes" id="UP000033647">
    <property type="component" value="Unassembled WGS sequence"/>
</dbReference>
<name>A0A0F4GFW9_9PEZI</name>
<dbReference type="EMBL" id="LAFY01000663">
    <property type="protein sequence ID" value="KJX96336.1"/>
    <property type="molecule type" value="Genomic_DNA"/>
</dbReference>
<feature type="compositionally biased region" description="Basic and acidic residues" evidence="1">
    <location>
        <begin position="584"/>
        <end position="606"/>
    </location>
</feature>
<feature type="region of interest" description="Disordered" evidence="1">
    <location>
        <begin position="255"/>
        <end position="342"/>
    </location>
</feature>
<dbReference type="OrthoDB" id="3643480at2759"/>
<feature type="region of interest" description="Disordered" evidence="1">
    <location>
        <begin position="64"/>
        <end position="99"/>
    </location>
</feature>
<feature type="region of interest" description="Disordered" evidence="1">
    <location>
        <begin position="130"/>
        <end position="173"/>
    </location>
</feature>
<feature type="compositionally biased region" description="Polar residues" evidence="1">
    <location>
        <begin position="540"/>
        <end position="563"/>
    </location>
</feature>
<proteinExistence type="predicted"/>
<sequence length="612" mass="67260">MSDLCRPLGVKILDKTYQYWMLCHNCDRWHLPQPCYQDLVKCSRCPHFGHLPLFCPIDPLPRTKPLGDPKPNAGDSQNKKDDDNATPSERIASPPPRMLVEDISKIHPDLLRKISTQAVLDYCAATRQQNSQDVVRQLTQSSSSTNLPPMPTLEEGISGKSKHNTVNDGTRAPSRATNQYHAREGTSDMLFDAQYATASPLYRPNAIYPSRGQVLQVAEALRFPVNTTGAEAERVPETFHDEAGGKMSTPEVMTMRGDNSALPVPVTVPSTKSKGNKEPRQPKQRAGSTRCEPCKKTHKKCTHGGEGNGTTAVADIEPQLSASSRKRRKTADPVASDRVEPLNAATASLTPFVRPALPHHMQQTTNFHRHGVPTFDRPHDHQNRNRTTSGTLIYAASYQTVGQDRSQGSNASYEINDHDEAQWHRHAGMHALPPPVSGSGGSSLADWRPLYLENGAHGHMQDGYGYQDARPTLDALDAGDYAHNFVAQPDNDRINAEPMQSNSMDPAYHAPQNLHDQQVLSQSGEGHQNSEAYTFDSDNRVSGTQEHSIAAINSSNDESNYSHNHTHQESGDAAPRTLPTLVDQAHDTIKDNGPKKEAKRTGHEASKIANAS</sequence>
<reference evidence="2 3" key="1">
    <citation type="submission" date="2015-03" db="EMBL/GenBank/DDBJ databases">
        <title>RNA-seq based gene annotation and comparative genomics of four Zymoseptoria species reveal species-specific pathogenicity related genes and transposable element activity.</title>
        <authorList>
            <person name="Grandaubert J."/>
            <person name="Bhattacharyya A."/>
            <person name="Stukenbrock E.H."/>
        </authorList>
    </citation>
    <scope>NUCLEOTIDE SEQUENCE [LARGE SCALE GENOMIC DNA]</scope>
    <source>
        <strain evidence="2 3">Zb18110</strain>
    </source>
</reference>
<dbReference type="AlphaFoldDB" id="A0A0F4GFW9"/>
<gene>
    <name evidence="2" type="ORF">TI39_contig671g00010</name>
</gene>
<feature type="compositionally biased region" description="Polar residues" evidence="1">
    <location>
        <begin position="514"/>
        <end position="532"/>
    </location>
</feature>
<feature type="region of interest" description="Disordered" evidence="1">
    <location>
        <begin position="488"/>
        <end position="612"/>
    </location>
</feature>
<organism evidence="2 3">
    <name type="scientific">Zymoseptoria brevis</name>
    <dbReference type="NCBI Taxonomy" id="1047168"/>
    <lineage>
        <taxon>Eukaryota</taxon>
        <taxon>Fungi</taxon>
        <taxon>Dikarya</taxon>
        <taxon>Ascomycota</taxon>
        <taxon>Pezizomycotina</taxon>
        <taxon>Dothideomycetes</taxon>
        <taxon>Dothideomycetidae</taxon>
        <taxon>Mycosphaerellales</taxon>
        <taxon>Mycosphaerellaceae</taxon>
        <taxon>Zymoseptoria</taxon>
    </lineage>
</organism>
<accession>A0A0F4GFW9</accession>
<feature type="compositionally biased region" description="Polar residues" evidence="1">
    <location>
        <begin position="130"/>
        <end position="147"/>
    </location>
</feature>
<evidence type="ECO:0000313" key="2">
    <source>
        <dbReference type="EMBL" id="KJX96336.1"/>
    </source>
</evidence>